<sequence length="54" mass="5674">MALGAQSSPGGLITLSESHARLYRGVELVPVGHLAALRITIEGRMAVQDTQNST</sequence>
<proteinExistence type="predicted"/>
<name>A0A0G4NUH5_PENC3</name>
<evidence type="ECO:0000313" key="1">
    <source>
        <dbReference type="EMBL" id="CRL17706.1"/>
    </source>
</evidence>
<dbReference type="Proteomes" id="UP000053732">
    <property type="component" value="Unassembled WGS sequence"/>
</dbReference>
<gene>
    <name evidence="1" type="ORF">PCAMFM013_S001g000666</name>
</gene>
<dbReference type="AlphaFoldDB" id="A0A0G4NUH5"/>
<reference evidence="1 2" key="1">
    <citation type="journal article" date="2014" name="Nat. Commun.">
        <title>Multiple recent horizontal transfers of a large genomic region in cheese making fungi.</title>
        <authorList>
            <person name="Cheeseman K."/>
            <person name="Ropars J."/>
            <person name="Renault P."/>
            <person name="Dupont J."/>
            <person name="Gouzy J."/>
            <person name="Branca A."/>
            <person name="Abraham A.L."/>
            <person name="Ceppi M."/>
            <person name="Conseiller E."/>
            <person name="Debuchy R."/>
            <person name="Malagnac F."/>
            <person name="Goarin A."/>
            <person name="Silar P."/>
            <person name="Lacoste S."/>
            <person name="Sallet E."/>
            <person name="Bensimon A."/>
            <person name="Giraud T."/>
            <person name="Brygoo Y."/>
        </authorList>
    </citation>
    <scope>NUCLEOTIDE SEQUENCE [LARGE SCALE GENOMIC DNA]</scope>
    <source>
        <strain evidence="2">FM 013</strain>
    </source>
</reference>
<dbReference type="EMBL" id="HG793134">
    <property type="protein sequence ID" value="CRL17706.1"/>
    <property type="molecule type" value="Genomic_DNA"/>
</dbReference>
<protein>
    <submittedName>
        <fullName evidence="1">Str. FM013</fullName>
    </submittedName>
</protein>
<organism evidence="1 2">
    <name type="scientific">Penicillium camemberti (strain FM 013)</name>
    <dbReference type="NCBI Taxonomy" id="1429867"/>
    <lineage>
        <taxon>Eukaryota</taxon>
        <taxon>Fungi</taxon>
        <taxon>Dikarya</taxon>
        <taxon>Ascomycota</taxon>
        <taxon>Pezizomycotina</taxon>
        <taxon>Eurotiomycetes</taxon>
        <taxon>Eurotiomycetidae</taxon>
        <taxon>Eurotiales</taxon>
        <taxon>Aspergillaceae</taxon>
        <taxon>Penicillium</taxon>
    </lineage>
</organism>
<evidence type="ECO:0000313" key="2">
    <source>
        <dbReference type="Proteomes" id="UP000053732"/>
    </source>
</evidence>
<keyword evidence="2" id="KW-1185">Reference proteome</keyword>
<accession>A0A0G4NUH5</accession>